<keyword evidence="3" id="KW-1185">Reference proteome</keyword>
<organism evidence="2 3">
    <name type="scientific">Athelia psychrophila</name>
    <dbReference type="NCBI Taxonomy" id="1759441"/>
    <lineage>
        <taxon>Eukaryota</taxon>
        <taxon>Fungi</taxon>
        <taxon>Dikarya</taxon>
        <taxon>Basidiomycota</taxon>
        <taxon>Agaricomycotina</taxon>
        <taxon>Agaricomycetes</taxon>
        <taxon>Agaricomycetidae</taxon>
        <taxon>Atheliales</taxon>
        <taxon>Atheliaceae</taxon>
        <taxon>Athelia</taxon>
    </lineage>
</organism>
<evidence type="ECO:0000313" key="2">
    <source>
        <dbReference type="EMBL" id="KZP34020.1"/>
    </source>
</evidence>
<evidence type="ECO:0000256" key="1">
    <source>
        <dbReference type="SAM" id="SignalP"/>
    </source>
</evidence>
<proteinExistence type="predicted"/>
<dbReference type="AlphaFoldDB" id="A0A166WR78"/>
<protein>
    <recommendedName>
        <fullName evidence="4">Glycoside hydrolase family 16 protein</fullName>
    </recommendedName>
</protein>
<reference evidence="2 3" key="1">
    <citation type="journal article" date="2016" name="Mol. Biol. Evol.">
        <title>Comparative Genomics of Early-Diverging Mushroom-Forming Fungi Provides Insights into the Origins of Lignocellulose Decay Capabilities.</title>
        <authorList>
            <person name="Nagy L.G."/>
            <person name="Riley R."/>
            <person name="Tritt A."/>
            <person name="Adam C."/>
            <person name="Daum C."/>
            <person name="Floudas D."/>
            <person name="Sun H."/>
            <person name="Yadav J.S."/>
            <person name="Pangilinan J."/>
            <person name="Larsson K.H."/>
            <person name="Matsuura K."/>
            <person name="Barry K."/>
            <person name="Labutti K."/>
            <person name="Kuo R."/>
            <person name="Ohm R.A."/>
            <person name="Bhattacharya S.S."/>
            <person name="Shirouzu T."/>
            <person name="Yoshinaga Y."/>
            <person name="Martin F.M."/>
            <person name="Grigoriev I.V."/>
            <person name="Hibbett D.S."/>
        </authorList>
    </citation>
    <scope>NUCLEOTIDE SEQUENCE [LARGE SCALE GENOMIC DNA]</scope>
    <source>
        <strain evidence="2 3">CBS 109695</strain>
    </source>
</reference>
<feature type="signal peptide" evidence="1">
    <location>
        <begin position="1"/>
        <end position="20"/>
    </location>
</feature>
<accession>A0A166WR78</accession>
<name>A0A166WR78_9AGAM</name>
<dbReference type="Proteomes" id="UP000076532">
    <property type="component" value="Unassembled WGS sequence"/>
</dbReference>
<dbReference type="EMBL" id="KV417481">
    <property type="protein sequence ID" value="KZP34020.1"/>
    <property type="molecule type" value="Genomic_DNA"/>
</dbReference>
<feature type="chain" id="PRO_5007881939" description="Glycoside hydrolase family 16 protein" evidence="1">
    <location>
        <begin position="21"/>
        <end position="160"/>
    </location>
</feature>
<evidence type="ECO:0000313" key="3">
    <source>
        <dbReference type="Proteomes" id="UP000076532"/>
    </source>
</evidence>
<gene>
    <name evidence="2" type="ORF">FIBSPDRAFT_990403</name>
</gene>
<evidence type="ECO:0008006" key="4">
    <source>
        <dbReference type="Google" id="ProtNLM"/>
    </source>
</evidence>
<keyword evidence="1" id="KW-0732">Signal</keyword>
<sequence length="160" mass="17205">MKFTLSTMLPIALLAGLATAQAPSIAAFEATETDVNFQIKVAPALLLIMSIAISTKRPPQQLREPLSDKPLSSLVSVTTQESSATPQRCSLMDRITSQAKSPSTPTSLLFTHFLSDAMFSMTGGSQEGYDFVIDTYYFSGSSSGEAFLPGTGHDQLNDRF</sequence>